<evidence type="ECO:0000313" key="3">
    <source>
        <dbReference type="Proteomes" id="UP000765509"/>
    </source>
</evidence>
<name>A0A9Q3H0G9_9BASI</name>
<organism evidence="2 3">
    <name type="scientific">Austropuccinia psidii MF-1</name>
    <dbReference type="NCBI Taxonomy" id="1389203"/>
    <lineage>
        <taxon>Eukaryota</taxon>
        <taxon>Fungi</taxon>
        <taxon>Dikarya</taxon>
        <taxon>Basidiomycota</taxon>
        <taxon>Pucciniomycotina</taxon>
        <taxon>Pucciniomycetes</taxon>
        <taxon>Pucciniales</taxon>
        <taxon>Sphaerophragmiaceae</taxon>
        <taxon>Austropuccinia</taxon>
    </lineage>
</organism>
<gene>
    <name evidence="2" type="ORF">O181_025274</name>
</gene>
<protein>
    <submittedName>
        <fullName evidence="2">Uncharacterized protein</fullName>
    </submittedName>
</protein>
<evidence type="ECO:0000256" key="1">
    <source>
        <dbReference type="SAM" id="MobiDB-lite"/>
    </source>
</evidence>
<feature type="compositionally biased region" description="Basic and acidic residues" evidence="1">
    <location>
        <begin position="106"/>
        <end position="116"/>
    </location>
</feature>
<dbReference type="AlphaFoldDB" id="A0A9Q3H0G9"/>
<reference evidence="2" key="1">
    <citation type="submission" date="2021-03" db="EMBL/GenBank/DDBJ databases">
        <title>Draft genome sequence of rust myrtle Austropuccinia psidii MF-1, a brazilian biotype.</title>
        <authorList>
            <person name="Quecine M.C."/>
            <person name="Pachon D.M.R."/>
            <person name="Bonatelli M.L."/>
            <person name="Correr F.H."/>
            <person name="Franceschini L.M."/>
            <person name="Leite T.F."/>
            <person name="Margarido G.R.A."/>
            <person name="Almeida C.A."/>
            <person name="Ferrarezi J.A."/>
            <person name="Labate C.A."/>
        </authorList>
    </citation>
    <scope>NUCLEOTIDE SEQUENCE</scope>
    <source>
        <strain evidence="2">MF-1</strain>
    </source>
</reference>
<feature type="compositionally biased region" description="Polar residues" evidence="1">
    <location>
        <begin position="16"/>
        <end position="34"/>
    </location>
</feature>
<proteinExistence type="predicted"/>
<feature type="compositionally biased region" description="Low complexity" evidence="1">
    <location>
        <begin position="90"/>
        <end position="101"/>
    </location>
</feature>
<feature type="compositionally biased region" description="Basic and acidic residues" evidence="1">
    <location>
        <begin position="39"/>
        <end position="48"/>
    </location>
</feature>
<comment type="caution">
    <text evidence="2">The sequence shown here is derived from an EMBL/GenBank/DDBJ whole genome shotgun (WGS) entry which is preliminary data.</text>
</comment>
<dbReference type="Proteomes" id="UP000765509">
    <property type="component" value="Unassembled WGS sequence"/>
</dbReference>
<feature type="region of interest" description="Disordered" evidence="1">
    <location>
        <begin position="88"/>
        <end position="116"/>
    </location>
</feature>
<feature type="region of interest" description="Disordered" evidence="1">
    <location>
        <begin position="1"/>
        <end position="54"/>
    </location>
</feature>
<sequence length="116" mass="12749">MEGEAPSRKEGRGPRKSSSFSGVVGTFTSIQRTTLKGPGDNDAKKEENSVEEEESKVLRLLVLLWGNIKPEPSLLALMQQMTQIRENLQAASSSGASRPPALKTLSMKEPDFFERT</sequence>
<dbReference type="EMBL" id="AVOT02008227">
    <property type="protein sequence ID" value="MBW0485559.1"/>
    <property type="molecule type" value="Genomic_DNA"/>
</dbReference>
<feature type="compositionally biased region" description="Basic and acidic residues" evidence="1">
    <location>
        <begin position="1"/>
        <end position="13"/>
    </location>
</feature>
<keyword evidence="3" id="KW-1185">Reference proteome</keyword>
<accession>A0A9Q3H0G9</accession>
<evidence type="ECO:0000313" key="2">
    <source>
        <dbReference type="EMBL" id="MBW0485559.1"/>
    </source>
</evidence>